<organism evidence="6 7">
    <name type="scientific">Bogoriella caseilytica</name>
    <dbReference type="NCBI Taxonomy" id="56055"/>
    <lineage>
        <taxon>Bacteria</taxon>
        <taxon>Bacillati</taxon>
        <taxon>Actinomycetota</taxon>
        <taxon>Actinomycetes</taxon>
        <taxon>Micrococcales</taxon>
        <taxon>Bogoriellaceae</taxon>
        <taxon>Bogoriella</taxon>
    </lineage>
</organism>
<dbReference type="EMBL" id="RKHK01000001">
    <property type="protein sequence ID" value="ROR73044.1"/>
    <property type="molecule type" value="Genomic_DNA"/>
</dbReference>
<keyword evidence="1" id="KW-0805">Transcription regulation</keyword>
<dbReference type="CDD" id="cd01392">
    <property type="entry name" value="HTH_LacI"/>
    <property type="match status" value="1"/>
</dbReference>
<evidence type="ECO:0000256" key="3">
    <source>
        <dbReference type="ARBA" id="ARBA00023163"/>
    </source>
</evidence>
<evidence type="ECO:0000259" key="5">
    <source>
        <dbReference type="PROSITE" id="PS50932"/>
    </source>
</evidence>
<sequence length="341" mass="36808">MGQNGKRPTLREIAARVGVSETAASFALNGRPGISEATRKKVLDVVEEMGWRPSYAARVLSGARSRTIGLVLTQNTATVDSELFFIRLMTGMQTVLSRSQCGLLMQVVQTVEEEIEVYRTWHAEGRVDGVVLVDLRADDPRPRAMVDLGLPAVLAGGPDPEGLLPSVSIDDAAAMTLVLQHLRELGHRHVAYVSGPRDLLHVRRRLDAFDAVVAEQLDGGHVISTDFTSEAAAAATRELLAHAPAPTAVVCDNEIVAVSLMLTLRSLGRHVPEDLAVVSWEDTPVCQAMHPPLTALHRNTHEFGADVAEQLLKILAGEPPESSQEQTPQLIVRASTDSARA</sequence>
<reference evidence="6 7" key="1">
    <citation type="submission" date="2018-11" db="EMBL/GenBank/DDBJ databases">
        <title>Sequencing the genomes of 1000 actinobacteria strains.</title>
        <authorList>
            <person name="Klenk H.-P."/>
        </authorList>
    </citation>
    <scope>NUCLEOTIDE SEQUENCE [LARGE SCALE GENOMIC DNA]</scope>
    <source>
        <strain evidence="6 7">DSM 11294</strain>
    </source>
</reference>
<name>A0A3N2BDC2_9MICO</name>
<evidence type="ECO:0000313" key="6">
    <source>
        <dbReference type="EMBL" id="ROR73044.1"/>
    </source>
</evidence>
<dbReference type="AlphaFoldDB" id="A0A3N2BDC2"/>
<evidence type="ECO:0000256" key="1">
    <source>
        <dbReference type="ARBA" id="ARBA00023015"/>
    </source>
</evidence>
<dbReference type="SUPFAM" id="SSF47413">
    <property type="entry name" value="lambda repressor-like DNA-binding domains"/>
    <property type="match status" value="1"/>
</dbReference>
<evidence type="ECO:0000256" key="4">
    <source>
        <dbReference type="SAM" id="MobiDB-lite"/>
    </source>
</evidence>
<keyword evidence="2" id="KW-0238">DNA-binding</keyword>
<dbReference type="SMART" id="SM00354">
    <property type="entry name" value="HTH_LACI"/>
    <property type="match status" value="1"/>
</dbReference>
<gene>
    <name evidence="6" type="ORF">EDD31_1410</name>
</gene>
<dbReference type="GO" id="GO:0000976">
    <property type="term" value="F:transcription cis-regulatory region binding"/>
    <property type="evidence" value="ECO:0007669"/>
    <property type="project" value="TreeGrafter"/>
</dbReference>
<dbReference type="Gene3D" id="1.10.260.40">
    <property type="entry name" value="lambda repressor-like DNA-binding domains"/>
    <property type="match status" value="1"/>
</dbReference>
<evidence type="ECO:0000256" key="2">
    <source>
        <dbReference type="ARBA" id="ARBA00023125"/>
    </source>
</evidence>
<dbReference type="InterPro" id="IPR028082">
    <property type="entry name" value="Peripla_BP_I"/>
</dbReference>
<dbReference type="OrthoDB" id="1938857at2"/>
<dbReference type="Pfam" id="PF00356">
    <property type="entry name" value="LacI"/>
    <property type="match status" value="1"/>
</dbReference>
<dbReference type="InterPro" id="IPR000843">
    <property type="entry name" value="HTH_LacI"/>
</dbReference>
<keyword evidence="3" id="KW-0804">Transcription</keyword>
<feature type="region of interest" description="Disordered" evidence="4">
    <location>
        <begin position="318"/>
        <end position="341"/>
    </location>
</feature>
<feature type="compositionally biased region" description="Polar residues" evidence="4">
    <location>
        <begin position="321"/>
        <end position="341"/>
    </location>
</feature>
<protein>
    <submittedName>
        <fullName evidence="6">LacI family transcriptional regulator</fullName>
    </submittedName>
</protein>
<feature type="domain" description="HTH lacI-type" evidence="5">
    <location>
        <begin position="8"/>
        <end position="62"/>
    </location>
</feature>
<accession>A0A3N2BDC2</accession>
<proteinExistence type="predicted"/>
<dbReference type="SUPFAM" id="SSF53822">
    <property type="entry name" value="Periplasmic binding protein-like I"/>
    <property type="match status" value="1"/>
</dbReference>
<comment type="caution">
    <text evidence="6">The sequence shown here is derived from an EMBL/GenBank/DDBJ whole genome shotgun (WGS) entry which is preliminary data.</text>
</comment>
<dbReference type="GO" id="GO:0003700">
    <property type="term" value="F:DNA-binding transcription factor activity"/>
    <property type="evidence" value="ECO:0007669"/>
    <property type="project" value="TreeGrafter"/>
</dbReference>
<dbReference type="Gene3D" id="3.40.50.2300">
    <property type="match status" value="2"/>
</dbReference>
<keyword evidence="7" id="KW-1185">Reference proteome</keyword>
<dbReference type="Pfam" id="PF13377">
    <property type="entry name" value="Peripla_BP_3"/>
    <property type="match status" value="1"/>
</dbReference>
<dbReference type="RefSeq" id="WP_123303518.1">
    <property type="nucleotide sequence ID" value="NZ_RKHK01000001.1"/>
</dbReference>
<dbReference type="PROSITE" id="PS00356">
    <property type="entry name" value="HTH_LACI_1"/>
    <property type="match status" value="1"/>
</dbReference>
<evidence type="ECO:0000313" key="7">
    <source>
        <dbReference type="Proteomes" id="UP000280668"/>
    </source>
</evidence>
<dbReference type="PANTHER" id="PTHR30146">
    <property type="entry name" value="LACI-RELATED TRANSCRIPTIONAL REPRESSOR"/>
    <property type="match status" value="1"/>
</dbReference>
<dbReference type="InterPro" id="IPR010982">
    <property type="entry name" value="Lambda_DNA-bd_dom_sf"/>
</dbReference>
<dbReference type="Proteomes" id="UP000280668">
    <property type="component" value="Unassembled WGS sequence"/>
</dbReference>
<dbReference type="InterPro" id="IPR046335">
    <property type="entry name" value="LacI/GalR-like_sensor"/>
</dbReference>
<dbReference type="PANTHER" id="PTHR30146:SF155">
    <property type="entry name" value="ALANINE RACEMASE"/>
    <property type="match status" value="1"/>
</dbReference>
<dbReference type="PROSITE" id="PS50932">
    <property type="entry name" value="HTH_LACI_2"/>
    <property type="match status" value="1"/>
</dbReference>